<proteinExistence type="inferred from homology"/>
<feature type="region of interest" description="Disordered" evidence="13">
    <location>
        <begin position="116"/>
        <end position="137"/>
    </location>
</feature>
<evidence type="ECO:0000256" key="5">
    <source>
        <dbReference type="ARBA" id="ARBA00012596"/>
    </source>
</evidence>
<organism evidence="14 15">
    <name type="scientific">Jaapia argillacea MUCL 33604</name>
    <dbReference type="NCBI Taxonomy" id="933084"/>
    <lineage>
        <taxon>Eukaryota</taxon>
        <taxon>Fungi</taxon>
        <taxon>Dikarya</taxon>
        <taxon>Basidiomycota</taxon>
        <taxon>Agaricomycotina</taxon>
        <taxon>Agaricomycetes</taxon>
        <taxon>Agaricomycetidae</taxon>
        <taxon>Jaapiales</taxon>
        <taxon>Jaapiaceae</taxon>
        <taxon>Jaapia</taxon>
    </lineage>
</organism>
<dbReference type="STRING" id="933084.A0A067QLT4"/>
<evidence type="ECO:0000256" key="10">
    <source>
        <dbReference type="ARBA" id="ARBA00022989"/>
    </source>
</evidence>
<dbReference type="OrthoDB" id="3057168at2759"/>
<dbReference type="GO" id="GO:0005789">
    <property type="term" value="C:endoplasmic reticulum membrane"/>
    <property type="evidence" value="ECO:0007669"/>
    <property type="project" value="UniProtKB-SubCell"/>
</dbReference>
<evidence type="ECO:0000256" key="2">
    <source>
        <dbReference type="ARBA" id="ARBA00004586"/>
    </source>
</evidence>
<evidence type="ECO:0000256" key="4">
    <source>
        <dbReference type="ARBA" id="ARBA00005432"/>
    </source>
</evidence>
<dbReference type="InParanoid" id="A0A067QLT4"/>
<dbReference type="InterPro" id="IPR038887">
    <property type="entry name" value="Nus1/NgBR"/>
</dbReference>
<dbReference type="PANTHER" id="PTHR21528:SF0">
    <property type="entry name" value="DEHYDRODOLICHYL DIPHOSPHATE SYNTHASE COMPLEX SUBUNIT NUS1"/>
    <property type="match status" value="1"/>
</dbReference>
<dbReference type="InterPro" id="IPR036424">
    <property type="entry name" value="UPP_synth-like_sf"/>
</dbReference>
<evidence type="ECO:0000256" key="6">
    <source>
        <dbReference type="ARBA" id="ARBA00022679"/>
    </source>
</evidence>
<dbReference type="Gene3D" id="3.40.1180.10">
    <property type="entry name" value="Decaprenyl diphosphate synthase-like"/>
    <property type="match status" value="1"/>
</dbReference>
<evidence type="ECO:0000256" key="1">
    <source>
        <dbReference type="ARBA" id="ARBA00001946"/>
    </source>
</evidence>
<protein>
    <recommendedName>
        <fullName evidence="5">ditrans,polycis-polyprenyl diphosphate synthase [(2E,6E)-farnesyldiphosphate specific]</fullName>
        <ecNumber evidence="5">2.5.1.87</ecNumber>
    </recommendedName>
</protein>
<evidence type="ECO:0000256" key="13">
    <source>
        <dbReference type="SAM" id="MobiDB-lite"/>
    </source>
</evidence>
<evidence type="ECO:0000256" key="7">
    <source>
        <dbReference type="ARBA" id="ARBA00022692"/>
    </source>
</evidence>
<dbReference type="GO" id="GO:1904423">
    <property type="term" value="C:dehydrodolichyl diphosphate synthase complex"/>
    <property type="evidence" value="ECO:0007669"/>
    <property type="project" value="InterPro"/>
</dbReference>
<sequence>MSWLAYSCLLVLHFLYSIFTFIRAFLDNFRDIPHPLSHPRSQIPSHLALVLVPDDDTDHETAEDCLIESVERAAEWARKVGIRRLTVYDRLGMLSRSAQHIRNKLSIPAKTVVPDSSESELEYPLTPPLSDEADSRPVSPEYEARDVNLAVTTVCLPDPQRLKTAPKKSSVKRRNQKKITSEQSPPLTLHFLSRGSSKPALASIARSHLRTQSRYPTTSQSLDNFHLSQQELNSTLEGEQGFPSPDLLIVHRISPAKHNQIPLELHGFPPWQIRLTEFHHEPPTSPWNWSWLRTSSDPICTPLDEVEFRRALDEYNRAEMRLGK</sequence>
<evidence type="ECO:0000256" key="12">
    <source>
        <dbReference type="ARBA" id="ARBA00047353"/>
    </source>
</evidence>
<evidence type="ECO:0000313" key="14">
    <source>
        <dbReference type="EMBL" id="KDQ63601.1"/>
    </source>
</evidence>
<evidence type="ECO:0000313" key="15">
    <source>
        <dbReference type="Proteomes" id="UP000027265"/>
    </source>
</evidence>
<accession>A0A067QLT4</accession>
<gene>
    <name evidence="14" type="ORF">JAAARDRAFT_29624</name>
</gene>
<keyword evidence="7" id="KW-0812">Transmembrane</keyword>
<comment type="cofactor">
    <cofactor evidence="1">
        <name>Mg(2+)</name>
        <dbReference type="ChEBI" id="CHEBI:18420"/>
    </cofactor>
</comment>
<dbReference type="AlphaFoldDB" id="A0A067QLT4"/>
<dbReference type="UniPathway" id="UPA00378"/>
<dbReference type="FunCoup" id="A0A067QLT4">
    <property type="interactions" value="259"/>
</dbReference>
<keyword evidence="15" id="KW-1185">Reference proteome</keyword>
<keyword evidence="8" id="KW-0256">Endoplasmic reticulum</keyword>
<dbReference type="SUPFAM" id="SSF64005">
    <property type="entry name" value="Undecaprenyl diphosphate synthase"/>
    <property type="match status" value="1"/>
</dbReference>
<evidence type="ECO:0000256" key="8">
    <source>
        <dbReference type="ARBA" id="ARBA00022824"/>
    </source>
</evidence>
<comment type="subcellular location">
    <subcellularLocation>
        <location evidence="2">Endoplasmic reticulum membrane</location>
    </subcellularLocation>
</comment>
<evidence type="ECO:0000256" key="11">
    <source>
        <dbReference type="ARBA" id="ARBA00023136"/>
    </source>
</evidence>
<name>A0A067QLT4_9AGAM</name>
<evidence type="ECO:0000256" key="9">
    <source>
        <dbReference type="ARBA" id="ARBA00022842"/>
    </source>
</evidence>
<keyword evidence="10" id="KW-1133">Transmembrane helix</keyword>
<comment type="similarity">
    <text evidence="4">Belongs to the UPP synthase family.</text>
</comment>
<keyword evidence="11" id="KW-0472">Membrane</keyword>
<feature type="region of interest" description="Disordered" evidence="13">
    <location>
        <begin position="159"/>
        <end position="184"/>
    </location>
</feature>
<dbReference type="GO" id="GO:0045547">
    <property type="term" value="F:ditrans,polycis-polyprenyl diphosphate synthase [(2E,6E)-farnesyl diphosphate specific] activity"/>
    <property type="evidence" value="ECO:0007669"/>
    <property type="project" value="UniProtKB-EC"/>
</dbReference>
<feature type="compositionally biased region" description="Basic residues" evidence="13">
    <location>
        <begin position="164"/>
        <end position="177"/>
    </location>
</feature>
<keyword evidence="9" id="KW-0460">Magnesium</keyword>
<reference evidence="15" key="1">
    <citation type="journal article" date="2014" name="Proc. Natl. Acad. Sci. U.S.A.">
        <title>Extensive sampling of basidiomycete genomes demonstrates inadequacy of the white-rot/brown-rot paradigm for wood decay fungi.</title>
        <authorList>
            <person name="Riley R."/>
            <person name="Salamov A.A."/>
            <person name="Brown D.W."/>
            <person name="Nagy L.G."/>
            <person name="Floudas D."/>
            <person name="Held B.W."/>
            <person name="Levasseur A."/>
            <person name="Lombard V."/>
            <person name="Morin E."/>
            <person name="Otillar R."/>
            <person name="Lindquist E.A."/>
            <person name="Sun H."/>
            <person name="LaButti K.M."/>
            <person name="Schmutz J."/>
            <person name="Jabbour D."/>
            <person name="Luo H."/>
            <person name="Baker S.E."/>
            <person name="Pisabarro A.G."/>
            <person name="Walton J.D."/>
            <person name="Blanchette R.A."/>
            <person name="Henrissat B."/>
            <person name="Martin F."/>
            <person name="Cullen D."/>
            <person name="Hibbett D.S."/>
            <person name="Grigoriev I.V."/>
        </authorList>
    </citation>
    <scope>NUCLEOTIDE SEQUENCE [LARGE SCALE GENOMIC DNA]</scope>
    <source>
        <strain evidence="15">MUCL 33604</strain>
    </source>
</reference>
<dbReference type="HOGENOM" id="CLU_080749_0_0_1"/>
<dbReference type="EC" id="2.5.1.87" evidence="5"/>
<dbReference type="Proteomes" id="UP000027265">
    <property type="component" value="Unassembled WGS sequence"/>
</dbReference>
<dbReference type="PANTHER" id="PTHR21528">
    <property type="entry name" value="DEHYDRODOLICHYL DIPHOSPHATE SYNTHASE COMPLEX SUBUNIT NUS1"/>
    <property type="match status" value="1"/>
</dbReference>
<comment type="pathway">
    <text evidence="3">Protein modification; protein glycosylation.</text>
</comment>
<keyword evidence="6" id="KW-0808">Transferase</keyword>
<dbReference type="EMBL" id="KL197710">
    <property type="protein sequence ID" value="KDQ63601.1"/>
    <property type="molecule type" value="Genomic_DNA"/>
</dbReference>
<comment type="catalytic activity">
    <reaction evidence="12">
        <text>n isopentenyl diphosphate + (2E,6E)-farnesyl diphosphate = a di-trans,poly-cis-polyprenyl diphosphate + n diphosphate</text>
        <dbReference type="Rhea" id="RHEA:53008"/>
        <dbReference type="Rhea" id="RHEA-COMP:19494"/>
        <dbReference type="ChEBI" id="CHEBI:33019"/>
        <dbReference type="ChEBI" id="CHEBI:128769"/>
        <dbReference type="ChEBI" id="CHEBI:136960"/>
        <dbReference type="ChEBI" id="CHEBI:175763"/>
        <dbReference type="EC" id="2.5.1.87"/>
    </reaction>
</comment>
<evidence type="ECO:0000256" key="3">
    <source>
        <dbReference type="ARBA" id="ARBA00004922"/>
    </source>
</evidence>